<keyword evidence="2" id="KW-1185">Reference proteome</keyword>
<dbReference type="Proteomes" id="UP000734511">
    <property type="component" value="Unassembled WGS sequence"/>
</dbReference>
<dbReference type="RefSeq" id="WP_167981408.1">
    <property type="nucleotide sequence ID" value="NZ_JAATEJ010000002.1"/>
</dbReference>
<gene>
    <name evidence="1" type="ORF">HCN08_03810</name>
</gene>
<proteinExistence type="predicted"/>
<name>A0ABX0ZLL3_9ACTN</name>
<protein>
    <submittedName>
        <fullName evidence="1">Uncharacterized protein</fullName>
    </submittedName>
</protein>
<sequence length="102" mass="10437">MLFGAAQVSATWTVIGQVTDGSGPDGMAANPRRAFAAPDLSRRVAYGADAVPHSCVNCGGTIDLRIGTTVARVITEPDSGPTYVAPMTFGTVPSTPQVSATR</sequence>
<dbReference type="EMBL" id="JAATEJ010000002">
    <property type="protein sequence ID" value="NJP42541.1"/>
    <property type="molecule type" value="Genomic_DNA"/>
</dbReference>
<reference evidence="1 2" key="1">
    <citation type="submission" date="2020-03" db="EMBL/GenBank/DDBJ databases">
        <title>WGS of actinomycetes isolated from Thailand.</title>
        <authorList>
            <person name="Thawai C."/>
        </authorList>
    </citation>
    <scope>NUCLEOTIDE SEQUENCE [LARGE SCALE GENOMIC DNA]</scope>
    <source>
        <strain evidence="1 2">PRB2-1</strain>
    </source>
</reference>
<evidence type="ECO:0000313" key="1">
    <source>
        <dbReference type="EMBL" id="NJP42541.1"/>
    </source>
</evidence>
<evidence type="ECO:0000313" key="2">
    <source>
        <dbReference type="Proteomes" id="UP000734511"/>
    </source>
</evidence>
<accession>A0ABX0ZLL3</accession>
<comment type="caution">
    <text evidence="1">The sequence shown here is derived from an EMBL/GenBank/DDBJ whole genome shotgun (WGS) entry which is preliminary data.</text>
</comment>
<organism evidence="1 2">
    <name type="scientific">Actinacidiphila epipremni</name>
    <dbReference type="NCBI Taxonomy" id="2053013"/>
    <lineage>
        <taxon>Bacteria</taxon>
        <taxon>Bacillati</taxon>
        <taxon>Actinomycetota</taxon>
        <taxon>Actinomycetes</taxon>
        <taxon>Kitasatosporales</taxon>
        <taxon>Streptomycetaceae</taxon>
        <taxon>Actinacidiphila</taxon>
    </lineage>
</organism>